<protein>
    <submittedName>
        <fullName evidence="1">N-acetylmannosamine kinase</fullName>
        <ecNumber evidence="1">2.7.1.60</ecNumber>
    </submittedName>
</protein>
<dbReference type="EMBL" id="BBMT01000001">
    <property type="protein sequence ID" value="GAL31996.1"/>
    <property type="molecule type" value="Genomic_DNA"/>
</dbReference>
<keyword evidence="1" id="KW-0418">Kinase</keyword>
<dbReference type="EC" id="2.7.1.60" evidence="1"/>
<dbReference type="PANTHER" id="PTHR18964">
    <property type="entry name" value="ROK (REPRESSOR, ORF, KINASE) FAMILY"/>
    <property type="match status" value="1"/>
</dbReference>
<organism evidence="1 2">
    <name type="scientific">Vibrio maritimus</name>
    <dbReference type="NCBI Taxonomy" id="990268"/>
    <lineage>
        <taxon>Bacteria</taxon>
        <taxon>Pseudomonadati</taxon>
        <taxon>Pseudomonadota</taxon>
        <taxon>Gammaproteobacteria</taxon>
        <taxon>Vibrionales</taxon>
        <taxon>Vibrionaceae</taxon>
        <taxon>Vibrio</taxon>
    </lineage>
</organism>
<dbReference type="InterPro" id="IPR000600">
    <property type="entry name" value="ROK"/>
</dbReference>
<dbReference type="SUPFAM" id="SSF53067">
    <property type="entry name" value="Actin-like ATPase domain"/>
    <property type="match status" value="1"/>
</dbReference>
<sequence>MTLKDDLFLTLDFGGSSVKGAVMSRDAQIHERFSLPSQADSYEQWLDTFTPKFDELLERFALKGIAISTCGAVNVDTGVIEGASALPYIHDIDVRSLYQARFHLPVELENDGCCAALAEDWLGAGKEDDEFCLLVLGSGIGGAIVRDGRVIKGTHLHAGEFGYCILRFEEGQPITYSNAASTRALVKNVAMNKSQKVEDFDGVKVFSLYEQGDNDVLPLVEQWYGDLATILFNVQYSLDPKRILLGGAVSRSPRLIDNINRKLDELQASIPIARIRPVPALTQFGNDANLIGALKHFLNRQG</sequence>
<reference evidence="1 2" key="1">
    <citation type="submission" date="2014-09" db="EMBL/GenBank/DDBJ databases">
        <title>Vibrio maritimus JCM 19240. (C210) whole genome shotgun sequence.</title>
        <authorList>
            <person name="Sawabe T."/>
            <person name="Meirelles P."/>
            <person name="Nakanishi M."/>
            <person name="Sayaka M."/>
            <person name="Hattori M."/>
            <person name="Ohkuma M."/>
        </authorList>
    </citation>
    <scope>NUCLEOTIDE SEQUENCE [LARGE SCALE GENOMIC DNA]</scope>
    <source>
        <strain evidence="1 2">JCM 19240</strain>
    </source>
</reference>
<dbReference type="PANTHER" id="PTHR18964:SF170">
    <property type="entry name" value="SUGAR KINASE"/>
    <property type="match status" value="1"/>
</dbReference>
<reference evidence="1 2" key="2">
    <citation type="submission" date="2014-09" db="EMBL/GenBank/DDBJ databases">
        <authorList>
            <consortium name="NBRP consortium"/>
            <person name="Sawabe T."/>
            <person name="Meirelles P."/>
            <person name="Nakanishi M."/>
            <person name="Sayaka M."/>
            <person name="Hattori M."/>
            <person name="Ohkuma M."/>
        </authorList>
    </citation>
    <scope>NUCLEOTIDE SEQUENCE [LARGE SCALE GENOMIC DNA]</scope>
    <source>
        <strain evidence="1 2">JCM 19240</strain>
    </source>
</reference>
<proteinExistence type="predicted"/>
<dbReference type="AlphaFoldDB" id="A0A090SWF9"/>
<keyword evidence="1" id="KW-0808">Transferase</keyword>
<dbReference type="GO" id="GO:0009384">
    <property type="term" value="F:N-acylmannosamine kinase activity"/>
    <property type="evidence" value="ECO:0007669"/>
    <property type="project" value="UniProtKB-EC"/>
</dbReference>
<evidence type="ECO:0000313" key="1">
    <source>
        <dbReference type="EMBL" id="GAL31996.1"/>
    </source>
</evidence>
<keyword evidence="2" id="KW-1185">Reference proteome</keyword>
<gene>
    <name evidence="1" type="ORF">JCM19240_5427</name>
</gene>
<dbReference type="Pfam" id="PF00480">
    <property type="entry name" value="ROK"/>
    <property type="match status" value="1"/>
</dbReference>
<name>A0A090SWF9_9VIBR</name>
<dbReference type="InterPro" id="IPR043129">
    <property type="entry name" value="ATPase_NBD"/>
</dbReference>
<dbReference type="OrthoDB" id="9810372at2"/>
<evidence type="ECO:0000313" key="2">
    <source>
        <dbReference type="Proteomes" id="UP000029224"/>
    </source>
</evidence>
<dbReference type="Gene3D" id="3.30.420.40">
    <property type="match status" value="2"/>
</dbReference>
<dbReference type="Proteomes" id="UP000029224">
    <property type="component" value="Unassembled WGS sequence"/>
</dbReference>
<dbReference type="CDD" id="cd24152">
    <property type="entry name" value="ASKHA_NBD_ROK-like"/>
    <property type="match status" value="1"/>
</dbReference>
<comment type="caution">
    <text evidence="1">The sequence shown here is derived from an EMBL/GenBank/DDBJ whole genome shotgun (WGS) entry which is preliminary data.</text>
</comment>
<accession>A0A090SWF9</accession>